<dbReference type="GO" id="GO:0035329">
    <property type="term" value="P:hippo signaling"/>
    <property type="evidence" value="ECO:0007669"/>
    <property type="project" value="TreeGrafter"/>
</dbReference>
<dbReference type="PROSITE" id="PS51088">
    <property type="entry name" value="TEA_2"/>
    <property type="match status" value="1"/>
</dbReference>
<protein>
    <recommendedName>
        <fullName evidence="7">TEA domain-containing protein</fullName>
    </recommendedName>
</protein>
<evidence type="ECO:0000256" key="1">
    <source>
        <dbReference type="ARBA" id="ARBA00004123"/>
    </source>
</evidence>
<dbReference type="InterPro" id="IPR038096">
    <property type="entry name" value="TEA/ATTS_sf"/>
</dbReference>
<dbReference type="InterPro" id="IPR050937">
    <property type="entry name" value="TEC1_TEAD_TF"/>
</dbReference>
<evidence type="ECO:0000256" key="5">
    <source>
        <dbReference type="PROSITE-ProRule" id="PRU00505"/>
    </source>
</evidence>
<dbReference type="GO" id="GO:0005667">
    <property type="term" value="C:transcription regulator complex"/>
    <property type="evidence" value="ECO:0007669"/>
    <property type="project" value="TreeGrafter"/>
</dbReference>
<name>A0AAN8NXR5_POLSC</name>
<gene>
    <name evidence="8" type="ORF">RUM43_006396</name>
</gene>
<feature type="compositionally biased region" description="Polar residues" evidence="6">
    <location>
        <begin position="92"/>
        <end position="110"/>
    </location>
</feature>
<dbReference type="GO" id="GO:0005634">
    <property type="term" value="C:nucleus"/>
    <property type="evidence" value="ECO:0007669"/>
    <property type="project" value="UniProtKB-SubCell"/>
</dbReference>
<evidence type="ECO:0000256" key="2">
    <source>
        <dbReference type="ARBA" id="ARBA00023015"/>
    </source>
</evidence>
<evidence type="ECO:0000259" key="7">
    <source>
        <dbReference type="PROSITE" id="PS51088"/>
    </source>
</evidence>
<keyword evidence="3" id="KW-0804">Transcription</keyword>
<dbReference type="Gene3D" id="6.10.20.40">
    <property type="entry name" value="TEA/ATTS domain"/>
    <property type="match status" value="1"/>
</dbReference>
<evidence type="ECO:0000313" key="8">
    <source>
        <dbReference type="EMBL" id="KAK6626092.1"/>
    </source>
</evidence>
<dbReference type="PANTHER" id="PTHR11834:SF0">
    <property type="entry name" value="PROTEIN SCALLOPED"/>
    <property type="match status" value="1"/>
</dbReference>
<dbReference type="Proteomes" id="UP001372834">
    <property type="component" value="Unassembled WGS sequence"/>
</dbReference>
<dbReference type="SMART" id="SM00426">
    <property type="entry name" value="TEA"/>
    <property type="match status" value="1"/>
</dbReference>
<proteinExistence type="predicted"/>
<reference evidence="8 9" key="1">
    <citation type="submission" date="2023-10" db="EMBL/GenBank/DDBJ databases">
        <title>Genomes of two closely related lineages of the louse Polyplax serrata with different host specificities.</title>
        <authorList>
            <person name="Martinu J."/>
            <person name="Tarabai H."/>
            <person name="Stefka J."/>
            <person name="Hypsa V."/>
        </authorList>
    </citation>
    <scope>NUCLEOTIDE SEQUENCE [LARGE SCALE GENOMIC DNA]</scope>
    <source>
        <strain evidence="8">HR10_N</strain>
    </source>
</reference>
<organism evidence="8 9">
    <name type="scientific">Polyplax serrata</name>
    <name type="common">Common mouse louse</name>
    <dbReference type="NCBI Taxonomy" id="468196"/>
    <lineage>
        <taxon>Eukaryota</taxon>
        <taxon>Metazoa</taxon>
        <taxon>Ecdysozoa</taxon>
        <taxon>Arthropoda</taxon>
        <taxon>Hexapoda</taxon>
        <taxon>Insecta</taxon>
        <taxon>Pterygota</taxon>
        <taxon>Neoptera</taxon>
        <taxon>Paraneoptera</taxon>
        <taxon>Psocodea</taxon>
        <taxon>Troctomorpha</taxon>
        <taxon>Phthiraptera</taxon>
        <taxon>Anoplura</taxon>
        <taxon>Polyplacidae</taxon>
        <taxon>Polyplax</taxon>
    </lineage>
</organism>
<feature type="domain" description="TEA" evidence="7">
    <location>
        <begin position="130"/>
        <end position="202"/>
    </location>
</feature>
<feature type="DNA-binding region" description="TEA" evidence="5">
    <location>
        <begin position="130"/>
        <end position="202"/>
    </location>
</feature>
<dbReference type="Pfam" id="PF01285">
    <property type="entry name" value="TEA"/>
    <property type="match status" value="1"/>
</dbReference>
<dbReference type="AlphaFoldDB" id="A0AAN8NXR5"/>
<evidence type="ECO:0000256" key="3">
    <source>
        <dbReference type="ARBA" id="ARBA00023163"/>
    </source>
</evidence>
<evidence type="ECO:0000256" key="6">
    <source>
        <dbReference type="SAM" id="MobiDB-lite"/>
    </source>
</evidence>
<keyword evidence="2" id="KW-0805">Transcription regulation</keyword>
<dbReference type="InterPro" id="IPR000818">
    <property type="entry name" value="TEA/ATTS_dom"/>
</dbReference>
<comment type="subcellular location">
    <subcellularLocation>
        <location evidence="1">Nucleus</location>
    </subcellularLocation>
</comment>
<evidence type="ECO:0000256" key="4">
    <source>
        <dbReference type="ARBA" id="ARBA00023242"/>
    </source>
</evidence>
<dbReference type="GO" id="GO:0000978">
    <property type="term" value="F:RNA polymerase II cis-regulatory region sequence-specific DNA binding"/>
    <property type="evidence" value="ECO:0007669"/>
    <property type="project" value="TreeGrafter"/>
</dbReference>
<sequence length="202" mass="22749">MGNAWLVLFDSQPNLTFKEEDDEEEVKEDYYVEDDDNTPVFLAVGPAQHQILRALKKYPLPAQNKTYFYTFRSHVDFVPGGALLASTISSPWNSTSTGPPADTNGSGSDTKNLDVGDIDDVSDDDKDLSAADAEGVWSPDIEQSFQEALAIYPPCGRRKIILSDEGKMYVEVIGVERYYWFFANFSRTLLDKLLHQVYAFRI</sequence>
<feature type="region of interest" description="Disordered" evidence="6">
    <location>
        <begin position="92"/>
        <end position="118"/>
    </location>
</feature>
<comment type="caution">
    <text evidence="8">The sequence shown here is derived from an EMBL/GenBank/DDBJ whole genome shotgun (WGS) entry which is preliminary data.</text>
</comment>
<keyword evidence="4" id="KW-0539">Nucleus</keyword>
<accession>A0AAN8NXR5</accession>
<evidence type="ECO:0000313" key="9">
    <source>
        <dbReference type="Proteomes" id="UP001372834"/>
    </source>
</evidence>
<dbReference type="PANTHER" id="PTHR11834">
    <property type="entry name" value="TRANSCRIPTIONAL ENHANCER FACTOR TEF RELATED"/>
    <property type="match status" value="1"/>
</dbReference>
<dbReference type="EMBL" id="JAWJWE010000037">
    <property type="protein sequence ID" value="KAK6626092.1"/>
    <property type="molecule type" value="Genomic_DNA"/>
</dbReference>
<dbReference type="GO" id="GO:0048568">
    <property type="term" value="P:embryonic organ development"/>
    <property type="evidence" value="ECO:0007669"/>
    <property type="project" value="TreeGrafter"/>
</dbReference>
<dbReference type="GO" id="GO:0000981">
    <property type="term" value="F:DNA-binding transcription factor activity, RNA polymerase II-specific"/>
    <property type="evidence" value="ECO:0007669"/>
    <property type="project" value="TreeGrafter"/>
</dbReference>